<proteinExistence type="predicted"/>
<dbReference type="EMBL" id="DSMV01000068">
    <property type="protein sequence ID" value="HDW51318.1"/>
    <property type="molecule type" value="Genomic_DNA"/>
</dbReference>
<name>A0A7C1JLB6_9THEO</name>
<dbReference type="InterPro" id="IPR036390">
    <property type="entry name" value="WH_DNA-bd_sf"/>
</dbReference>
<dbReference type="InterPro" id="IPR038461">
    <property type="entry name" value="Schlafen_AlbA_2_dom_sf"/>
</dbReference>
<dbReference type="PANTHER" id="PTHR30595">
    <property type="entry name" value="GLPR-RELATED TRANSCRIPTIONAL REPRESSOR"/>
    <property type="match status" value="1"/>
</dbReference>
<dbReference type="Gene3D" id="1.10.10.10">
    <property type="entry name" value="Winged helix-like DNA-binding domain superfamily/Winged helix DNA-binding domain"/>
    <property type="match status" value="1"/>
</dbReference>
<dbReference type="Gene3D" id="3.30.950.30">
    <property type="entry name" value="Schlafen, AAA domain"/>
    <property type="match status" value="1"/>
</dbReference>
<dbReference type="Gene3D" id="3.30.565.60">
    <property type="match status" value="1"/>
</dbReference>
<comment type="caution">
    <text evidence="2">The sequence shown here is derived from an EMBL/GenBank/DDBJ whole genome shotgun (WGS) entry which is preliminary data.</text>
</comment>
<organism evidence="2">
    <name type="scientific">Ammonifex degensii</name>
    <dbReference type="NCBI Taxonomy" id="42838"/>
    <lineage>
        <taxon>Bacteria</taxon>
        <taxon>Bacillati</taxon>
        <taxon>Bacillota</taxon>
        <taxon>Clostridia</taxon>
        <taxon>Thermoanaerobacterales</taxon>
        <taxon>Thermoanaerobacteraceae</taxon>
        <taxon>Ammonifex</taxon>
    </lineage>
</organism>
<dbReference type="InterPro" id="IPR007421">
    <property type="entry name" value="Schlafen_AlbA_2_dom"/>
</dbReference>
<feature type="domain" description="Schlafen AlbA-2" evidence="1">
    <location>
        <begin position="13"/>
        <end position="125"/>
    </location>
</feature>
<dbReference type="Pfam" id="PF13749">
    <property type="entry name" value="HATPase_c_4"/>
    <property type="match status" value="1"/>
</dbReference>
<dbReference type="AlphaFoldDB" id="A0A7C1JLB6"/>
<sequence length="561" mass="63514">MRQLLEKILASGESLAVELKGESKGPLSDGELVETVVCLANRTSEDEGWFIIGVEDDGSVTGARPRNGKRIEPERIAALIANRTRPPLAVKVFLVEVDSLFVVMIRVPRVRTVVSTADGKFIRRVVLGTGKPGCIPMTPADLLQQQLLLGTVDMSARPVEGTTWQDLDSHELLRLRETIRKYRGDAILLELSDVDFAKALGMVEIDGEMEQLTLTGLLLAGKEQALYKHAPTHEVAFQVLRGTQVEVNEFFRYPLVRILEEIQTHFRARNREEEVMLDLFRVGVPDYPERAFREAFINALIHRDYTQSGAVHVQWHTDRIEISNPGGFPEGVHLGNLLVTPPRPRNPRLADAFKRLGLVERTARGIDTIFLEQLRNGRPAPDYGRSTEVSVTVVLPGGEANLNFVRFVIEEEKAGRPLTVEELLILNHLFFQRRIDAMSATQVIQRPVSEARRILESLIERGFLEARGERRSRVYHLSAVLYRRLGKKAAYVRIRGFEPEQQKQMIIQYAQKHRRITRSEAAELCQIGEFQASRLLRSLAKNGYLILRGRGRGAYYELPKK</sequence>
<evidence type="ECO:0000313" key="2">
    <source>
        <dbReference type="EMBL" id="HDW51318.1"/>
    </source>
</evidence>
<protein>
    <submittedName>
        <fullName evidence="2">AAA family ATPase</fullName>
    </submittedName>
</protein>
<dbReference type="PANTHER" id="PTHR30595:SF6">
    <property type="entry name" value="SCHLAFEN ALBA-2 DOMAIN-CONTAINING PROTEIN"/>
    <property type="match status" value="1"/>
</dbReference>
<dbReference type="Pfam" id="PF04326">
    <property type="entry name" value="SLFN_AlbA_2"/>
    <property type="match status" value="1"/>
</dbReference>
<dbReference type="InterPro" id="IPR036388">
    <property type="entry name" value="WH-like_DNA-bd_sf"/>
</dbReference>
<evidence type="ECO:0000259" key="1">
    <source>
        <dbReference type="Pfam" id="PF04326"/>
    </source>
</evidence>
<accession>A0A7C1JLB6</accession>
<reference evidence="2" key="1">
    <citation type="journal article" date="2020" name="mSystems">
        <title>Genome- and Community-Level Interaction Insights into Carbon Utilization and Element Cycling Functions of Hydrothermarchaeota in Hydrothermal Sediment.</title>
        <authorList>
            <person name="Zhou Z."/>
            <person name="Liu Y."/>
            <person name="Xu W."/>
            <person name="Pan J."/>
            <person name="Luo Z.H."/>
            <person name="Li M."/>
        </authorList>
    </citation>
    <scope>NUCLEOTIDE SEQUENCE [LARGE SCALE GENOMIC DNA]</scope>
    <source>
        <strain evidence="2">SpSt-301</strain>
    </source>
</reference>
<gene>
    <name evidence="2" type="ORF">ENQ35_01005</name>
</gene>
<dbReference type="SUPFAM" id="SSF46785">
    <property type="entry name" value="Winged helix' DNA-binding domain"/>
    <property type="match status" value="1"/>
</dbReference>
<dbReference type="InterPro" id="IPR038475">
    <property type="entry name" value="RecG_C_sf"/>
</dbReference>